<name>A0A0D0CMA6_9AGAR</name>
<dbReference type="OrthoDB" id="2686513at2759"/>
<dbReference type="Pfam" id="PF20151">
    <property type="entry name" value="DUF6533"/>
    <property type="match status" value="1"/>
</dbReference>
<reference evidence="3 4" key="1">
    <citation type="submission" date="2014-04" db="EMBL/GenBank/DDBJ databases">
        <title>Evolutionary Origins and Diversification of the Mycorrhizal Mutualists.</title>
        <authorList>
            <consortium name="DOE Joint Genome Institute"/>
            <consortium name="Mycorrhizal Genomics Consortium"/>
            <person name="Kohler A."/>
            <person name="Kuo A."/>
            <person name="Nagy L.G."/>
            <person name="Floudas D."/>
            <person name="Copeland A."/>
            <person name="Barry K.W."/>
            <person name="Cichocki N."/>
            <person name="Veneault-Fourrey C."/>
            <person name="LaButti K."/>
            <person name="Lindquist E.A."/>
            <person name="Lipzen A."/>
            <person name="Lundell T."/>
            <person name="Morin E."/>
            <person name="Murat C."/>
            <person name="Riley R."/>
            <person name="Ohm R."/>
            <person name="Sun H."/>
            <person name="Tunlid A."/>
            <person name="Henrissat B."/>
            <person name="Grigoriev I.V."/>
            <person name="Hibbett D.S."/>
            <person name="Martin F."/>
        </authorList>
    </citation>
    <scope>NUCLEOTIDE SEQUENCE [LARGE SCALE GENOMIC DNA]</scope>
    <source>
        <strain evidence="3 4">FD-317 M1</strain>
    </source>
</reference>
<feature type="transmembrane region" description="Helical" evidence="1">
    <location>
        <begin position="58"/>
        <end position="77"/>
    </location>
</feature>
<proteinExistence type="predicted"/>
<feature type="transmembrane region" description="Helical" evidence="1">
    <location>
        <begin position="226"/>
        <end position="248"/>
    </location>
</feature>
<organism evidence="3 4">
    <name type="scientific">Collybiopsis luxurians FD-317 M1</name>
    <dbReference type="NCBI Taxonomy" id="944289"/>
    <lineage>
        <taxon>Eukaryota</taxon>
        <taxon>Fungi</taxon>
        <taxon>Dikarya</taxon>
        <taxon>Basidiomycota</taxon>
        <taxon>Agaricomycotina</taxon>
        <taxon>Agaricomycetes</taxon>
        <taxon>Agaricomycetidae</taxon>
        <taxon>Agaricales</taxon>
        <taxon>Marasmiineae</taxon>
        <taxon>Omphalotaceae</taxon>
        <taxon>Collybiopsis</taxon>
        <taxon>Collybiopsis luxurians</taxon>
    </lineage>
</organism>
<dbReference type="EMBL" id="KN834798">
    <property type="protein sequence ID" value="KIK56328.1"/>
    <property type="molecule type" value="Genomic_DNA"/>
</dbReference>
<sequence>MDSTYAQPIPASELAWVQDYPYLLSTTLLYWDYFLTISEEVQYFWKRPVRITTVLFFLNRYVSVLGNIVTTILKFLNPVTETQVRKNLIPNRYTEEGAAWEAVFLYDFMLFVMTLLKAYKTHHELRSLRVPLADIIIRDGSWYFGVMAFANAVNQYLNILLLLTVRVYALYNRSKRMLGVMLSTAGILVILSLFAILFGRSEENFVGAPDIGCHTELSFIPSVQVAAAWEALFLYDSMLFVMTLLKAYKTQHELRPLMIPLLDIIIRDGSWYFGVMAFANAINISTFYAALVSFTIFKGHTIPLCQQHVCHDDVATHV</sequence>
<evidence type="ECO:0000256" key="1">
    <source>
        <dbReference type="SAM" id="Phobius"/>
    </source>
</evidence>
<feature type="transmembrane region" description="Helical" evidence="1">
    <location>
        <begin position="97"/>
        <end position="116"/>
    </location>
</feature>
<gene>
    <name evidence="3" type="ORF">GYMLUDRAFT_247849</name>
</gene>
<keyword evidence="1" id="KW-1133">Transmembrane helix</keyword>
<feature type="domain" description="DUF6533" evidence="2">
    <location>
        <begin position="25"/>
        <end position="64"/>
    </location>
</feature>
<evidence type="ECO:0000259" key="2">
    <source>
        <dbReference type="Pfam" id="PF20151"/>
    </source>
</evidence>
<feature type="transmembrane region" description="Helical" evidence="1">
    <location>
        <begin position="269"/>
        <end position="297"/>
    </location>
</feature>
<dbReference type="Proteomes" id="UP000053593">
    <property type="component" value="Unassembled WGS sequence"/>
</dbReference>
<keyword evidence="1" id="KW-0472">Membrane</keyword>
<feature type="transmembrane region" description="Helical" evidence="1">
    <location>
        <begin position="178"/>
        <end position="199"/>
    </location>
</feature>
<keyword evidence="4" id="KW-1185">Reference proteome</keyword>
<protein>
    <recommendedName>
        <fullName evidence="2">DUF6533 domain-containing protein</fullName>
    </recommendedName>
</protein>
<evidence type="ECO:0000313" key="4">
    <source>
        <dbReference type="Proteomes" id="UP000053593"/>
    </source>
</evidence>
<accession>A0A0D0CMA6</accession>
<dbReference type="InterPro" id="IPR045340">
    <property type="entry name" value="DUF6533"/>
</dbReference>
<keyword evidence="1" id="KW-0812">Transmembrane</keyword>
<dbReference type="HOGENOM" id="CLU_035509_7_0_1"/>
<dbReference type="AlphaFoldDB" id="A0A0D0CMA6"/>
<evidence type="ECO:0000313" key="3">
    <source>
        <dbReference type="EMBL" id="KIK56328.1"/>
    </source>
</evidence>